<comment type="caution">
    <text evidence="2">The sequence shown here is derived from an EMBL/GenBank/DDBJ whole genome shotgun (WGS) entry which is preliminary data.</text>
</comment>
<keyword evidence="1" id="KW-0472">Membrane</keyword>
<evidence type="ECO:0000313" key="2">
    <source>
        <dbReference type="EMBL" id="GAA0160813.1"/>
    </source>
</evidence>
<reference evidence="2 3" key="1">
    <citation type="submission" date="2024-01" db="EMBL/GenBank/DDBJ databases">
        <title>The complete chloroplast genome sequence of Lithospermum erythrorhizon: insights into the phylogenetic relationship among Boraginaceae species and the maternal lineages of purple gromwells.</title>
        <authorList>
            <person name="Okada T."/>
            <person name="Watanabe K."/>
        </authorList>
    </citation>
    <scope>NUCLEOTIDE SEQUENCE [LARGE SCALE GENOMIC DNA]</scope>
</reference>
<evidence type="ECO:0000256" key="1">
    <source>
        <dbReference type="SAM" id="Phobius"/>
    </source>
</evidence>
<dbReference type="AlphaFoldDB" id="A0AAV3QCA1"/>
<proteinExistence type="predicted"/>
<dbReference type="EMBL" id="BAABME010020577">
    <property type="protein sequence ID" value="GAA0160813.1"/>
    <property type="molecule type" value="Genomic_DNA"/>
</dbReference>
<accession>A0AAV3QCA1</accession>
<name>A0AAV3QCA1_LITER</name>
<protein>
    <submittedName>
        <fullName evidence="2">Uncharacterized protein</fullName>
    </submittedName>
</protein>
<keyword evidence="3" id="KW-1185">Reference proteome</keyword>
<keyword evidence="1" id="KW-1133">Transmembrane helix</keyword>
<organism evidence="2 3">
    <name type="scientific">Lithospermum erythrorhizon</name>
    <name type="common">Purple gromwell</name>
    <name type="synonym">Lithospermum officinale var. erythrorhizon</name>
    <dbReference type="NCBI Taxonomy" id="34254"/>
    <lineage>
        <taxon>Eukaryota</taxon>
        <taxon>Viridiplantae</taxon>
        <taxon>Streptophyta</taxon>
        <taxon>Embryophyta</taxon>
        <taxon>Tracheophyta</taxon>
        <taxon>Spermatophyta</taxon>
        <taxon>Magnoliopsida</taxon>
        <taxon>eudicotyledons</taxon>
        <taxon>Gunneridae</taxon>
        <taxon>Pentapetalae</taxon>
        <taxon>asterids</taxon>
        <taxon>lamiids</taxon>
        <taxon>Boraginales</taxon>
        <taxon>Boraginaceae</taxon>
        <taxon>Boraginoideae</taxon>
        <taxon>Lithospermeae</taxon>
        <taxon>Lithospermum</taxon>
    </lineage>
</organism>
<gene>
    <name evidence="2" type="ORF">LIER_39110</name>
</gene>
<dbReference type="Proteomes" id="UP001454036">
    <property type="component" value="Unassembled WGS sequence"/>
</dbReference>
<sequence>MARPVAEFKDSEEGDLFVGKESAADMVGFMTKFLGDFSQLSDMFNKFKEDWREEYFEVLSAVTPLVEAPGETIEDSDEGRKVAERDVAADDEVIASLSLSNFVFLSVLLLFRLHFSAFVNRFIGAFVYMFPLFVDVFVGSCSFV</sequence>
<feature type="transmembrane region" description="Helical" evidence="1">
    <location>
        <begin position="118"/>
        <end position="138"/>
    </location>
</feature>
<feature type="transmembrane region" description="Helical" evidence="1">
    <location>
        <begin position="93"/>
        <end position="111"/>
    </location>
</feature>
<evidence type="ECO:0000313" key="3">
    <source>
        <dbReference type="Proteomes" id="UP001454036"/>
    </source>
</evidence>
<keyword evidence="1" id="KW-0812">Transmembrane</keyword>